<accession>A0ACB8CUV7</accession>
<dbReference type="Proteomes" id="UP000821865">
    <property type="component" value="Chromosome 4"/>
</dbReference>
<reference evidence="1" key="1">
    <citation type="submission" date="2020-05" db="EMBL/GenBank/DDBJ databases">
        <title>Large-scale comparative analyses of tick genomes elucidate their genetic diversity and vector capacities.</title>
        <authorList>
            <person name="Jia N."/>
            <person name="Wang J."/>
            <person name="Shi W."/>
            <person name="Du L."/>
            <person name="Sun Y."/>
            <person name="Zhan W."/>
            <person name="Jiang J."/>
            <person name="Wang Q."/>
            <person name="Zhang B."/>
            <person name="Ji P."/>
            <person name="Sakyi L.B."/>
            <person name="Cui X."/>
            <person name="Yuan T."/>
            <person name="Jiang B."/>
            <person name="Yang W."/>
            <person name="Lam T.T.-Y."/>
            <person name="Chang Q."/>
            <person name="Ding S."/>
            <person name="Wang X."/>
            <person name="Zhu J."/>
            <person name="Ruan X."/>
            <person name="Zhao L."/>
            <person name="Wei J."/>
            <person name="Que T."/>
            <person name="Du C."/>
            <person name="Cheng J."/>
            <person name="Dai P."/>
            <person name="Han X."/>
            <person name="Huang E."/>
            <person name="Gao Y."/>
            <person name="Liu J."/>
            <person name="Shao H."/>
            <person name="Ye R."/>
            <person name="Li L."/>
            <person name="Wei W."/>
            <person name="Wang X."/>
            <person name="Wang C."/>
            <person name="Yang T."/>
            <person name="Huo Q."/>
            <person name="Li W."/>
            <person name="Guo W."/>
            <person name="Chen H."/>
            <person name="Zhou L."/>
            <person name="Ni X."/>
            <person name="Tian J."/>
            <person name="Zhou Y."/>
            <person name="Sheng Y."/>
            <person name="Liu T."/>
            <person name="Pan Y."/>
            <person name="Xia L."/>
            <person name="Li J."/>
            <person name="Zhao F."/>
            <person name="Cao W."/>
        </authorList>
    </citation>
    <scope>NUCLEOTIDE SEQUENCE</scope>
    <source>
        <strain evidence="1">Dsil-2018</strain>
    </source>
</reference>
<keyword evidence="2" id="KW-1185">Reference proteome</keyword>
<name>A0ACB8CUV7_DERSI</name>
<comment type="caution">
    <text evidence="1">The sequence shown here is derived from an EMBL/GenBank/DDBJ whole genome shotgun (WGS) entry which is preliminary data.</text>
</comment>
<evidence type="ECO:0000313" key="2">
    <source>
        <dbReference type="Proteomes" id="UP000821865"/>
    </source>
</evidence>
<organism evidence="1 2">
    <name type="scientific">Dermacentor silvarum</name>
    <name type="common">Tick</name>
    <dbReference type="NCBI Taxonomy" id="543639"/>
    <lineage>
        <taxon>Eukaryota</taxon>
        <taxon>Metazoa</taxon>
        <taxon>Ecdysozoa</taxon>
        <taxon>Arthropoda</taxon>
        <taxon>Chelicerata</taxon>
        <taxon>Arachnida</taxon>
        <taxon>Acari</taxon>
        <taxon>Parasitiformes</taxon>
        <taxon>Ixodida</taxon>
        <taxon>Ixodoidea</taxon>
        <taxon>Ixodidae</taxon>
        <taxon>Rhipicephalinae</taxon>
        <taxon>Dermacentor</taxon>
    </lineage>
</organism>
<dbReference type="EMBL" id="CM023473">
    <property type="protein sequence ID" value="KAH7952998.1"/>
    <property type="molecule type" value="Genomic_DNA"/>
</dbReference>
<gene>
    <name evidence="1" type="ORF">HPB49_003327</name>
</gene>
<protein>
    <submittedName>
        <fullName evidence="1">Uncharacterized protein</fullName>
    </submittedName>
</protein>
<proteinExistence type="predicted"/>
<sequence>MIALQESGLGAALPNYTTFQQDPASCLLIHKAYTANLVDLDLQLEYSYVMISSKTGQLAFFKPCRRMTHIPSFAVHEAKAVDARKRTVRHQEASCQHGSMPTPEHSGRRGHRRSYQAPARMETVVKKGLVKKRNVHEWLKHLEHSPLYKYLKIRVDWSRLANVEDDGDVDDDEIEPAPEPIREATRTLWTPHFQVGYSIFLCYEHFCGSTTSPPRVHRCSQVHRLRAGYVARTRASSVSPIEFSAPSTSMDDLEETAEIGWRTTRLRQPSKLSVDSSPKSDYTQTLSSRSRSKTRPPVKMQVLKAGRMPLLPSNEIKIIIRPRGALNITKIGSPTVTTAVFPAAQLSPAVIQQDTVCPNTE</sequence>
<evidence type="ECO:0000313" key="1">
    <source>
        <dbReference type="EMBL" id="KAH7952998.1"/>
    </source>
</evidence>